<sequence>MRSMRPFIEIPAADGTAEAIVARPDDDQAHPGVLLWMDAIGLRPRIEEMADRIASWGYVVLAPNTFYRLGSAAEMSPPAGMDLTDPEQRAAYGQQSFPRVAELTKERTEADVAPFVAALRGLPGVADGPIGTTGYCMGAKHATRAACVDPSIAACGGFHGAQVASDQPDSPHLSLGSARAAFVYGHADKDRSMPPESIELLDRTLTEHGLTATTAVYPDAPHGYTMTDTSSHQQAGEDRHWRELRELFDRVLGA</sequence>
<gene>
    <name evidence="2" type="ORF">B277_02788</name>
</gene>
<dbReference type="InterPro" id="IPR051049">
    <property type="entry name" value="Dienelactone_hydrolase-like"/>
</dbReference>
<dbReference type="eggNOG" id="COG0412">
    <property type="taxonomic scope" value="Bacteria"/>
</dbReference>
<evidence type="ECO:0000259" key="1">
    <source>
        <dbReference type="Pfam" id="PF01738"/>
    </source>
</evidence>
<dbReference type="InterPro" id="IPR002925">
    <property type="entry name" value="Dienelactn_hydro"/>
</dbReference>
<feature type="domain" description="Dienelactone hydrolase" evidence="1">
    <location>
        <begin position="18"/>
        <end position="251"/>
    </location>
</feature>
<dbReference type="InterPro" id="IPR029058">
    <property type="entry name" value="AB_hydrolase_fold"/>
</dbReference>
<dbReference type="Gene3D" id="3.40.50.1820">
    <property type="entry name" value="alpha/beta hydrolase"/>
    <property type="match status" value="1"/>
</dbReference>
<comment type="caution">
    <text evidence="2">The sequence shown here is derived from an EMBL/GenBank/DDBJ whole genome shotgun (WGS) entry which is preliminary data.</text>
</comment>
<organism evidence="2 3">
    <name type="scientific">Janibacter hoylei PVAS-1</name>
    <dbReference type="NCBI Taxonomy" id="1210046"/>
    <lineage>
        <taxon>Bacteria</taxon>
        <taxon>Bacillati</taxon>
        <taxon>Actinomycetota</taxon>
        <taxon>Actinomycetes</taxon>
        <taxon>Micrococcales</taxon>
        <taxon>Intrasporangiaceae</taxon>
        <taxon>Janibacter</taxon>
    </lineage>
</organism>
<dbReference type="PATRIC" id="fig|1210046.3.peg.539"/>
<dbReference type="STRING" id="1210046.B277_02788"/>
<dbReference type="GO" id="GO:0016787">
    <property type="term" value="F:hydrolase activity"/>
    <property type="evidence" value="ECO:0007669"/>
    <property type="project" value="UniProtKB-KW"/>
</dbReference>
<dbReference type="PANTHER" id="PTHR46623">
    <property type="entry name" value="CARBOXYMETHYLENEBUTENOLIDASE-RELATED"/>
    <property type="match status" value="1"/>
</dbReference>
<dbReference type="PANTHER" id="PTHR46623:SF10">
    <property type="entry name" value="CARBOXYMETHYLENEBUTENOLIDASE HOMOLOG"/>
    <property type="match status" value="1"/>
</dbReference>
<dbReference type="Proteomes" id="UP000004474">
    <property type="component" value="Unassembled WGS sequence"/>
</dbReference>
<protein>
    <submittedName>
        <fullName evidence="2">Dienelactone hydrolase</fullName>
    </submittedName>
</protein>
<evidence type="ECO:0000313" key="3">
    <source>
        <dbReference type="Proteomes" id="UP000004474"/>
    </source>
</evidence>
<dbReference type="SUPFAM" id="SSF53474">
    <property type="entry name" value="alpha/beta-Hydrolases"/>
    <property type="match status" value="1"/>
</dbReference>
<reference evidence="2 3" key="1">
    <citation type="journal article" date="2012" name="J. Bacteriol.">
        <title>Genome Sequence of Janibacter hoylei MTCC8307, Isolated from the Stratospheric Air.</title>
        <authorList>
            <person name="Pawar S.P."/>
            <person name="Dhotre D.P."/>
            <person name="Shetty S.A."/>
            <person name="Chowdhury S.P."/>
            <person name="Chaudhari B.L."/>
            <person name="Shouche Y.S."/>
        </authorList>
    </citation>
    <scope>NUCLEOTIDE SEQUENCE [LARGE SCALE GENOMIC DNA]</scope>
    <source>
        <strain evidence="2 3">PVAS-1</strain>
    </source>
</reference>
<proteinExistence type="predicted"/>
<accession>K1ET68</accession>
<dbReference type="EMBL" id="ALWX01000010">
    <property type="protein sequence ID" value="EKA62303.1"/>
    <property type="molecule type" value="Genomic_DNA"/>
</dbReference>
<dbReference type="AlphaFoldDB" id="K1ET68"/>
<name>K1ET68_9MICO</name>
<dbReference type="Pfam" id="PF01738">
    <property type="entry name" value="DLH"/>
    <property type="match status" value="1"/>
</dbReference>
<keyword evidence="2" id="KW-0378">Hydrolase</keyword>
<evidence type="ECO:0000313" key="2">
    <source>
        <dbReference type="EMBL" id="EKA62303.1"/>
    </source>
</evidence>